<keyword evidence="3" id="KW-1185">Reference proteome</keyword>
<sequence length="230" mass="23932">MDVVKLLDLLARSAANGNSLLSGLTVTLIVLSPFFGATIARGETVETLSSVTGESARVLPPPDGEATPPARSTSLTVEEFPPTVQAQNPTETPTIPTQPSDPTETPTIPTQPQNLTETPTIPAQPQNPTETPTTPAQPQNPTETDGNTDDSRPTAKPDGNTDDSRPTAKPDGNTDDSRPTAKPDGNTDHSGNSYADSPDYRTNPHGRRSAGIGGGSGGSGGRSRIREFSL</sequence>
<evidence type="ECO:0000256" key="1">
    <source>
        <dbReference type="SAM" id="MobiDB-lite"/>
    </source>
</evidence>
<feature type="compositionally biased region" description="Basic and acidic residues" evidence="1">
    <location>
        <begin position="175"/>
        <end position="187"/>
    </location>
</feature>
<reference evidence="2 3" key="1">
    <citation type="submission" date="2024-01" db="EMBL/GenBank/DDBJ databases">
        <title>Genomic insights into the taxonomy and metabolism of the cyanobacterium Pannus brasiliensis CCIBt3594.</title>
        <authorList>
            <person name="Machado M."/>
            <person name="Botero N.B."/>
            <person name="Andreote A.P.D."/>
            <person name="Feitosa A.M.T."/>
            <person name="Popin R."/>
            <person name="Sivonen K."/>
            <person name="Fiore M.F."/>
        </authorList>
    </citation>
    <scope>NUCLEOTIDE SEQUENCE [LARGE SCALE GENOMIC DNA]</scope>
    <source>
        <strain evidence="2 3">CCIBt3594</strain>
    </source>
</reference>
<dbReference type="AlphaFoldDB" id="A0AAW9QHS2"/>
<accession>A0AAW9QHS2</accession>
<evidence type="ECO:0000313" key="2">
    <source>
        <dbReference type="EMBL" id="MEG3437355.1"/>
    </source>
</evidence>
<dbReference type="EMBL" id="JBAFSM010000015">
    <property type="protein sequence ID" value="MEG3437355.1"/>
    <property type="molecule type" value="Genomic_DNA"/>
</dbReference>
<dbReference type="RefSeq" id="WP_332864838.1">
    <property type="nucleotide sequence ID" value="NZ_JBAFSM010000015.1"/>
</dbReference>
<feature type="region of interest" description="Disordered" evidence="1">
    <location>
        <begin position="51"/>
        <end position="230"/>
    </location>
</feature>
<evidence type="ECO:0000313" key="3">
    <source>
        <dbReference type="Proteomes" id="UP001328733"/>
    </source>
</evidence>
<comment type="caution">
    <text evidence="2">The sequence shown here is derived from an EMBL/GenBank/DDBJ whole genome shotgun (WGS) entry which is preliminary data.</text>
</comment>
<feature type="compositionally biased region" description="Gly residues" evidence="1">
    <location>
        <begin position="211"/>
        <end position="221"/>
    </location>
</feature>
<protein>
    <submittedName>
        <fullName evidence="2">Uncharacterized protein</fullName>
    </submittedName>
</protein>
<feature type="compositionally biased region" description="Low complexity" evidence="1">
    <location>
        <begin position="102"/>
        <end position="113"/>
    </location>
</feature>
<feature type="compositionally biased region" description="Low complexity" evidence="1">
    <location>
        <begin position="123"/>
        <end position="144"/>
    </location>
</feature>
<dbReference type="Proteomes" id="UP001328733">
    <property type="component" value="Unassembled WGS sequence"/>
</dbReference>
<gene>
    <name evidence="2" type="ORF">V0288_09515</name>
</gene>
<organism evidence="2 3">
    <name type="scientific">Pannus brasiliensis CCIBt3594</name>
    <dbReference type="NCBI Taxonomy" id="1427578"/>
    <lineage>
        <taxon>Bacteria</taxon>
        <taxon>Bacillati</taxon>
        <taxon>Cyanobacteriota</taxon>
        <taxon>Cyanophyceae</taxon>
        <taxon>Oscillatoriophycideae</taxon>
        <taxon>Chroococcales</taxon>
        <taxon>Microcystaceae</taxon>
        <taxon>Pannus</taxon>
    </lineage>
</organism>
<feature type="compositionally biased region" description="Polar residues" evidence="1">
    <location>
        <begin position="84"/>
        <end position="101"/>
    </location>
</feature>
<proteinExistence type="predicted"/>
<name>A0AAW9QHS2_9CHRO</name>